<protein>
    <submittedName>
        <fullName evidence="5">DNA-binding transcriptional regulator, Lrp family</fullName>
    </submittedName>
</protein>
<dbReference type="Pfam" id="PF13404">
    <property type="entry name" value="HTH_AsnC-type"/>
    <property type="match status" value="1"/>
</dbReference>
<evidence type="ECO:0000256" key="3">
    <source>
        <dbReference type="ARBA" id="ARBA00023163"/>
    </source>
</evidence>
<dbReference type="SUPFAM" id="SSF54909">
    <property type="entry name" value="Dimeric alpha+beta barrel"/>
    <property type="match status" value="1"/>
</dbReference>
<name>A0A1I4FYQ7_9RHOB</name>
<evidence type="ECO:0000256" key="2">
    <source>
        <dbReference type="ARBA" id="ARBA00023125"/>
    </source>
</evidence>
<dbReference type="InterPro" id="IPR011008">
    <property type="entry name" value="Dimeric_a/b-barrel"/>
</dbReference>
<organism evidence="5 6">
    <name type="scientific">Shimia haliotis</name>
    <dbReference type="NCBI Taxonomy" id="1280847"/>
    <lineage>
        <taxon>Bacteria</taxon>
        <taxon>Pseudomonadati</taxon>
        <taxon>Pseudomonadota</taxon>
        <taxon>Alphaproteobacteria</taxon>
        <taxon>Rhodobacterales</taxon>
        <taxon>Roseobacteraceae</taxon>
    </lineage>
</organism>
<evidence type="ECO:0000313" key="6">
    <source>
        <dbReference type="Proteomes" id="UP000198851"/>
    </source>
</evidence>
<dbReference type="GO" id="GO:0043200">
    <property type="term" value="P:response to amino acid"/>
    <property type="evidence" value="ECO:0007669"/>
    <property type="project" value="TreeGrafter"/>
</dbReference>
<dbReference type="AlphaFoldDB" id="A0A1I4FYQ7"/>
<dbReference type="RefSeq" id="WP_093325000.1">
    <property type="nucleotide sequence ID" value="NZ_FOSZ01000007.1"/>
</dbReference>
<dbReference type="SUPFAM" id="SSF46785">
    <property type="entry name" value="Winged helix' DNA-binding domain"/>
    <property type="match status" value="1"/>
</dbReference>
<dbReference type="PANTHER" id="PTHR30154:SF53">
    <property type="entry name" value="HTH-TYPE TRANSCRIPTIONAL REGULATOR LRPC"/>
    <property type="match status" value="1"/>
</dbReference>
<dbReference type="Gene3D" id="3.30.70.920">
    <property type="match status" value="1"/>
</dbReference>
<keyword evidence="2 5" id="KW-0238">DNA-binding</keyword>
<sequence length="158" mass="17318">MTTKDSHGLDAIDRNLLSQLAEDAEQSYAQLGEKVGLSAPAVHERVKRYKASGRISGVSAHLDPAMTGKEFLAFIHVDTSGWGKSDGIMQLADLPEVEEIHSVTGDTCMLLKVRMETPKAMEALLERIYKLPEVVSTKTYVALSTYLERPVQPGITAF</sequence>
<reference evidence="6" key="1">
    <citation type="submission" date="2016-10" db="EMBL/GenBank/DDBJ databases">
        <authorList>
            <person name="Varghese N."/>
            <person name="Submissions S."/>
        </authorList>
    </citation>
    <scope>NUCLEOTIDE SEQUENCE [LARGE SCALE GENOMIC DNA]</scope>
    <source>
        <strain evidence="6">DSM 28453</strain>
    </source>
</reference>
<evidence type="ECO:0000259" key="4">
    <source>
        <dbReference type="PROSITE" id="PS50956"/>
    </source>
</evidence>
<dbReference type="PROSITE" id="PS50956">
    <property type="entry name" value="HTH_ASNC_2"/>
    <property type="match status" value="1"/>
</dbReference>
<dbReference type="SMART" id="SM00344">
    <property type="entry name" value="HTH_ASNC"/>
    <property type="match status" value="1"/>
</dbReference>
<keyword evidence="3" id="KW-0804">Transcription</keyword>
<dbReference type="GO" id="GO:0005829">
    <property type="term" value="C:cytosol"/>
    <property type="evidence" value="ECO:0007669"/>
    <property type="project" value="TreeGrafter"/>
</dbReference>
<dbReference type="Pfam" id="PF01037">
    <property type="entry name" value="AsnC_trans_reg"/>
    <property type="match status" value="1"/>
</dbReference>
<accession>A0A1I4FYQ7</accession>
<dbReference type="InterPro" id="IPR000485">
    <property type="entry name" value="AsnC-type_HTH_dom"/>
</dbReference>
<dbReference type="STRING" id="1280847.SAMN04488036_1073"/>
<evidence type="ECO:0000256" key="1">
    <source>
        <dbReference type="ARBA" id="ARBA00023015"/>
    </source>
</evidence>
<dbReference type="GO" id="GO:0043565">
    <property type="term" value="F:sequence-specific DNA binding"/>
    <property type="evidence" value="ECO:0007669"/>
    <property type="project" value="InterPro"/>
</dbReference>
<dbReference type="InterPro" id="IPR036390">
    <property type="entry name" value="WH_DNA-bd_sf"/>
</dbReference>
<dbReference type="InterPro" id="IPR019887">
    <property type="entry name" value="Tscrpt_reg_AsnC/Lrp_C"/>
</dbReference>
<dbReference type="EMBL" id="FOSZ01000007">
    <property type="protein sequence ID" value="SFL21926.1"/>
    <property type="molecule type" value="Genomic_DNA"/>
</dbReference>
<gene>
    <name evidence="5" type="ORF">SAMN04488036_1073</name>
</gene>
<dbReference type="PRINTS" id="PR00033">
    <property type="entry name" value="HTHASNC"/>
</dbReference>
<evidence type="ECO:0000313" key="5">
    <source>
        <dbReference type="EMBL" id="SFL21926.1"/>
    </source>
</evidence>
<keyword evidence="6" id="KW-1185">Reference proteome</keyword>
<proteinExistence type="predicted"/>
<feature type="domain" description="HTH asnC-type" evidence="4">
    <location>
        <begin position="9"/>
        <end position="70"/>
    </location>
</feature>
<dbReference type="InterPro" id="IPR036388">
    <property type="entry name" value="WH-like_DNA-bd_sf"/>
</dbReference>
<dbReference type="Gene3D" id="1.10.10.10">
    <property type="entry name" value="Winged helix-like DNA-binding domain superfamily/Winged helix DNA-binding domain"/>
    <property type="match status" value="1"/>
</dbReference>
<keyword evidence="1" id="KW-0805">Transcription regulation</keyword>
<dbReference type="PANTHER" id="PTHR30154">
    <property type="entry name" value="LEUCINE-RESPONSIVE REGULATORY PROTEIN"/>
    <property type="match status" value="1"/>
</dbReference>
<dbReference type="OrthoDB" id="9809462at2"/>
<dbReference type="Proteomes" id="UP000198851">
    <property type="component" value="Unassembled WGS sequence"/>
</dbReference>
<dbReference type="InterPro" id="IPR019888">
    <property type="entry name" value="Tscrpt_reg_AsnC-like"/>
</dbReference>